<gene>
    <name evidence="1" type="ORF">Pflav_076420</name>
</gene>
<evidence type="ECO:0000313" key="2">
    <source>
        <dbReference type="Proteomes" id="UP000502508"/>
    </source>
</evidence>
<accession>A0A6F8Y542</accession>
<keyword evidence="2" id="KW-1185">Reference proteome</keyword>
<sequence length="388" mass="43321">MSQPPRRAPTPDAHVPQNRVVERVNALPGVQPLRIFPLLLPVWGVEIKTTIREAQPYEVFDQYLSRAIAEAGLNDLPSLAGFFGVEPALVERGVAFLTTIGHAQRAGEQLTLTDLGHRSVADGCRYVLKEDRQRLYFDGFTGAPMPRTHYTGTVWLDSPELKLNGRTEFHVINSPAPFRPDSLDQLLRRPDREDFNVPLTLTDAAPLEVTKEWLPVYVVECVQSPLVFIKALDGPDPLLSRVLAPILQDVLAAEVPADAERVWREWLDGTGFHDVSTHRLPNGTLRATLPARLFGDQFGWAKLGSFETRKHTFLQLWCDDAAVRRRAVLVRAGAIVRAGGIRRRDELTARLNELAAQLEVTTPHPHELLVHARAEKDDLLVAALEIMA</sequence>
<dbReference type="EMBL" id="AP022870">
    <property type="protein sequence ID" value="BCB81232.1"/>
    <property type="molecule type" value="Genomic_DNA"/>
</dbReference>
<organism evidence="1 2">
    <name type="scientific">Phytohabitans flavus</name>
    <dbReference type="NCBI Taxonomy" id="1076124"/>
    <lineage>
        <taxon>Bacteria</taxon>
        <taxon>Bacillati</taxon>
        <taxon>Actinomycetota</taxon>
        <taxon>Actinomycetes</taxon>
        <taxon>Micromonosporales</taxon>
        <taxon>Micromonosporaceae</taxon>
    </lineage>
</organism>
<name>A0A6F8Y542_9ACTN</name>
<dbReference type="RefSeq" id="WP_173041154.1">
    <property type="nucleotide sequence ID" value="NZ_AP022870.1"/>
</dbReference>
<proteinExistence type="predicted"/>
<dbReference type="AlphaFoldDB" id="A0A6F8Y542"/>
<dbReference type="KEGG" id="pfla:Pflav_076420"/>
<evidence type="ECO:0000313" key="1">
    <source>
        <dbReference type="EMBL" id="BCB81232.1"/>
    </source>
</evidence>
<protein>
    <submittedName>
        <fullName evidence="1">Uncharacterized protein</fullName>
    </submittedName>
</protein>
<dbReference type="Proteomes" id="UP000502508">
    <property type="component" value="Chromosome"/>
</dbReference>
<reference evidence="1 2" key="1">
    <citation type="submission" date="2020-03" db="EMBL/GenBank/DDBJ databases">
        <title>Whole genome shotgun sequence of Phytohabitans flavus NBRC 107702.</title>
        <authorList>
            <person name="Komaki H."/>
            <person name="Tamura T."/>
        </authorList>
    </citation>
    <scope>NUCLEOTIDE SEQUENCE [LARGE SCALE GENOMIC DNA]</scope>
    <source>
        <strain evidence="1 2">NBRC 107702</strain>
    </source>
</reference>
<reference evidence="1 2" key="2">
    <citation type="submission" date="2020-03" db="EMBL/GenBank/DDBJ databases">
        <authorList>
            <person name="Ichikawa N."/>
            <person name="Kimura A."/>
            <person name="Kitahashi Y."/>
            <person name="Uohara A."/>
        </authorList>
    </citation>
    <scope>NUCLEOTIDE SEQUENCE [LARGE SCALE GENOMIC DNA]</scope>
    <source>
        <strain evidence="1 2">NBRC 107702</strain>
    </source>
</reference>